<dbReference type="PANTHER" id="PTHR31043:SF3">
    <property type="entry name" value="NEPHROCYSTIN-4"/>
    <property type="match status" value="1"/>
</dbReference>
<dbReference type="GO" id="GO:0035869">
    <property type="term" value="C:ciliary transition zone"/>
    <property type="evidence" value="ECO:0007669"/>
    <property type="project" value="TreeGrafter"/>
</dbReference>
<dbReference type="OrthoDB" id="313446at2759"/>
<dbReference type="GO" id="GO:0036064">
    <property type="term" value="C:ciliary basal body"/>
    <property type="evidence" value="ECO:0007669"/>
    <property type="project" value="TreeGrafter"/>
</dbReference>
<dbReference type="GO" id="GO:1904491">
    <property type="term" value="P:protein localization to ciliary transition zone"/>
    <property type="evidence" value="ECO:0007669"/>
    <property type="project" value="TreeGrafter"/>
</dbReference>
<protein>
    <recommendedName>
        <fullName evidence="1">NPHP4 C2-like domain-containing protein</fullName>
    </recommendedName>
</protein>
<sequence>MSADIWHGSGSNALPLEYSSHSRESLHVLELNGIEFKQFLDGTYFLSLCFYDFRSSCFVGKQLVLDCISTASHINIKKNIIASSSADNDFLVVIQLTNSDKNSLGWTVMPLKDVVEQIGPVGLDATSRYKPMLQRLPLFAGSCQMLFLASSFQQLQLNLNRTDGVLSAHKRLCTTQINFPLPLFHFIPQLTVDDASAHSKISAILDNILLSFSNANQSVCDSVILDLLSREFYYSMNEKSIQGLSSFRILERRLLIGSHNGLTFLEEPICLLLEPLPFISHADSFSHPRSSESLEFGVRQCVRFRSLPVQPELVIVFQLIYLVACPSSKNEDLITNMRLIRIAWAAWSPFVEGRERSEPADTITLQLVGGPRFSPFQTGSCFRDLSTLPSPSGSEQYASLPANRFRIDVHFNFASLSDLGEDNLSTPEPSRTPSNRLVQIRTPPHSDRILKVKDGELSQRYATTDTSKLPEHSLELLPMTDPETVDDDASLLRPTKIHYEKPLVVQSQKFANYGAIYSELPLGRISALPRTFIPLLSKFPSINSSGEPTLKAVDIDTQNEKPPDMKLEFGQHWPASEFCLQFLAYCSMNGGFPQAQTPLKLFFTFQFYRFQQFVTESLSTNCNEDNGAPQPLLLWRQDASEHKQQPGLSLRFVIDGAQQQDFTTYLLERHLILHVWEADSIFHLGVASIPLKYLLRQGSSGVQCSLQCQVFQSGFSPDLNPSQGPIINGVLFLRFANICLSTVNAINIKSSSTVIKRVRQLHKSQETPLEHFMALQKIDFAQRASQLFGPKEHQKIHDWNRMKEEKTDKDGDLFLRSVGKSDKFLFAEELAAYRALRRESKAHALLKAVFSSITTKMRVDLTLGQLHLFSFQLRNPLAEEFVCELESNDHRLTPIRSASELKYLQNQHLDIYKIGSFDLINLQPGSASADSSRLCWQLGLRSMENLELPMRFDSGFDDIFESANNQQCMQGDCRLFVRKLPSGSPLAILELNYTIWRPFLTHHLRFFTEESRKFVRAVPLSNTFCFIRCSDPTVYCQLLEEGRLLRIECQTGDAPNIRDFLIFFYDESFGPIKLQAVWRVSIHSFRRLHSETIQGQPVSVPLNFGETDLLSAPGGELIRLYCSSPLHSHFLPGSVLPASQTPIQPTILLNVQQLGRLHLLVNAVRATAQQIISQWLITLSVGRPNVTKTFQVIVPAQVQTVVHKRIPLDNPLAIERKFKLTSSDPTLLYVPTPSPPPIPPNSALPVQLEIRPISSENRPTQRQVFPQFLFISAFLTNYRFFSLYKILKQEIKKKLFNLTFVFIKSL</sequence>
<dbReference type="InterPro" id="IPR058765">
    <property type="entry name" value="NPHP4_C2-like"/>
</dbReference>
<proteinExistence type="predicted"/>
<organism evidence="2 3">
    <name type="scientific">Meloidogyne enterolobii</name>
    <name type="common">Root-knot nematode worm</name>
    <name type="synonym">Meloidogyne mayaguensis</name>
    <dbReference type="NCBI Taxonomy" id="390850"/>
    <lineage>
        <taxon>Eukaryota</taxon>
        <taxon>Metazoa</taxon>
        <taxon>Ecdysozoa</taxon>
        <taxon>Nematoda</taxon>
        <taxon>Chromadorea</taxon>
        <taxon>Rhabditida</taxon>
        <taxon>Tylenchina</taxon>
        <taxon>Tylenchomorpha</taxon>
        <taxon>Tylenchoidea</taxon>
        <taxon>Meloidogynidae</taxon>
        <taxon>Meloidogyninae</taxon>
        <taxon>Meloidogyne</taxon>
    </lineage>
</organism>
<evidence type="ECO:0000313" key="2">
    <source>
        <dbReference type="EMBL" id="CAD2190289.1"/>
    </source>
</evidence>
<evidence type="ECO:0000259" key="1">
    <source>
        <dbReference type="Pfam" id="PF26186"/>
    </source>
</evidence>
<dbReference type="InterPro" id="IPR029775">
    <property type="entry name" value="NPHP4"/>
</dbReference>
<dbReference type="GO" id="GO:0097730">
    <property type="term" value="C:non-motile cilium"/>
    <property type="evidence" value="ECO:0007669"/>
    <property type="project" value="InterPro"/>
</dbReference>
<comment type="caution">
    <text evidence="2">The sequence shown here is derived from an EMBL/GenBank/DDBJ whole genome shotgun (WGS) entry which is preliminary data.</text>
</comment>
<dbReference type="EMBL" id="CAJEWN010000799">
    <property type="protein sequence ID" value="CAD2190289.1"/>
    <property type="molecule type" value="Genomic_DNA"/>
</dbReference>
<gene>
    <name evidence="2" type="ORF">MENT_LOCUS43071</name>
</gene>
<dbReference type="PANTHER" id="PTHR31043">
    <property type="entry name" value="NEPHROCYSTIN-4"/>
    <property type="match status" value="1"/>
</dbReference>
<reference evidence="2 3" key="1">
    <citation type="submission" date="2020-08" db="EMBL/GenBank/DDBJ databases">
        <authorList>
            <person name="Koutsovoulos G."/>
            <person name="Danchin GJ E."/>
        </authorList>
    </citation>
    <scope>NUCLEOTIDE SEQUENCE [LARGE SCALE GENOMIC DNA]</scope>
</reference>
<name>A0A6V7WT94_MELEN</name>
<accession>A0A6V7WT94</accession>
<dbReference type="GO" id="GO:0090090">
    <property type="term" value="P:negative regulation of canonical Wnt signaling pathway"/>
    <property type="evidence" value="ECO:0007669"/>
    <property type="project" value="InterPro"/>
</dbReference>
<dbReference type="GO" id="GO:0097546">
    <property type="term" value="C:ciliary base"/>
    <property type="evidence" value="ECO:0007669"/>
    <property type="project" value="TreeGrafter"/>
</dbReference>
<feature type="domain" description="NPHP4 C2-like" evidence="1">
    <location>
        <begin position="558"/>
        <end position="722"/>
    </location>
</feature>
<dbReference type="Proteomes" id="UP000580250">
    <property type="component" value="Unassembled WGS sequence"/>
</dbReference>
<dbReference type="Pfam" id="PF26186">
    <property type="entry name" value="NPHP4_C2_3rd"/>
    <property type="match status" value="1"/>
</dbReference>
<evidence type="ECO:0000313" key="3">
    <source>
        <dbReference type="Proteomes" id="UP000580250"/>
    </source>
</evidence>